<name>A0A382AX69_9ZZZZ</name>
<dbReference type="EMBL" id="UINC01027028">
    <property type="protein sequence ID" value="SVB05547.1"/>
    <property type="molecule type" value="Genomic_DNA"/>
</dbReference>
<organism evidence="2">
    <name type="scientific">marine metagenome</name>
    <dbReference type="NCBI Taxonomy" id="408172"/>
    <lineage>
        <taxon>unclassified sequences</taxon>
        <taxon>metagenomes</taxon>
        <taxon>ecological metagenomes</taxon>
    </lineage>
</organism>
<gene>
    <name evidence="2" type="ORF">METZ01_LOCUS158401</name>
</gene>
<protein>
    <recommendedName>
        <fullName evidence="1">DUF2087 domain-containing protein</fullName>
    </recommendedName>
</protein>
<evidence type="ECO:0000313" key="2">
    <source>
        <dbReference type="EMBL" id="SVB05547.1"/>
    </source>
</evidence>
<dbReference type="InterPro" id="IPR018656">
    <property type="entry name" value="DUF2087"/>
</dbReference>
<dbReference type="AlphaFoldDB" id="A0A382AX69"/>
<sequence length="115" mass="13077">MRRLPKSRKDTEVVLALVAASLDPRATYSEPELNIALSEWMAGFVDPATMDHVTLRRCMVDIFMLLRDPHGRSYRTNQTVINQLIELEARAIQPLLVMNEVAAERAKRKAESVND</sequence>
<feature type="domain" description="DUF2087" evidence="1">
    <location>
        <begin position="2"/>
        <end position="75"/>
    </location>
</feature>
<dbReference type="Pfam" id="PF09860">
    <property type="entry name" value="DUF2087"/>
    <property type="match status" value="1"/>
</dbReference>
<accession>A0A382AX69</accession>
<proteinExistence type="predicted"/>
<reference evidence="2" key="1">
    <citation type="submission" date="2018-05" db="EMBL/GenBank/DDBJ databases">
        <authorList>
            <person name="Lanie J.A."/>
            <person name="Ng W.-L."/>
            <person name="Kazmierczak K.M."/>
            <person name="Andrzejewski T.M."/>
            <person name="Davidsen T.M."/>
            <person name="Wayne K.J."/>
            <person name="Tettelin H."/>
            <person name="Glass J.I."/>
            <person name="Rusch D."/>
            <person name="Podicherti R."/>
            <person name="Tsui H.-C.T."/>
            <person name="Winkler M.E."/>
        </authorList>
    </citation>
    <scope>NUCLEOTIDE SEQUENCE</scope>
</reference>
<evidence type="ECO:0000259" key="1">
    <source>
        <dbReference type="Pfam" id="PF09860"/>
    </source>
</evidence>